<keyword evidence="1" id="KW-1133">Transmembrane helix</keyword>
<evidence type="ECO:0000313" key="3">
    <source>
        <dbReference type="Proteomes" id="UP001580346"/>
    </source>
</evidence>
<keyword evidence="3" id="KW-1185">Reference proteome</keyword>
<organism evidence="2 3">
    <name type="scientific">Paenibacillus enshidis</name>
    <dbReference type="NCBI Taxonomy" id="1458439"/>
    <lineage>
        <taxon>Bacteria</taxon>
        <taxon>Bacillati</taxon>
        <taxon>Bacillota</taxon>
        <taxon>Bacilli</taxon>
        <taxon>Bacillales</taxon>
        <taxon>Paenibacillaceae</taxon>
        <taxon>Paenibacillus</taxon>
    </lineage>
</organism>
<evidence type="ECO:0000256" key="1">
    <source>
        <dbReference type="SAM" id="Phobius"/>
    </source>
</evidence>
<protein>
    <submittedName>
        <fullName evidence="2">Uncharacterized protein</fullName>
    </submittedName>
</protein>
<evidence type="ECO:0000313" key="2">
    <source>
        <dbReference type="EMBL" id="MFB5266024.1"/>
    </source>
</evidence>
<dbReference type="PROSITE" id="PS51257">
    <property type="entry name" value="PROKAR_LIPOPROTEIN"/>
    <property type="match status" value="1"/>
</dbReference>
<keyword evidence="1" id="KW-0472">Membrane</keyword>
<gene>
    <name evidence="2" type="ORF">ACE41H_04375</name>
</gene>
<reference evidence="2 3" key="1">
    <citation type="submission" date="2024-09" db="EMBL/GenBank/DDBJ databases">
        <title>Paenibacillus zeirhizospherea sp. nov., isolated from surface of the maize (Zea mays) roots in a horticulture field, Hungary.</title>
        <authorList>
            <person name="Marton D."/>
            <person name="Farkas M."/>
            <person name="Bedics A."/>
            <person name="Toth E."/>
            <person name="Tancsics A."/>
            <person name="Boka K."/>
            <person name="Maroti G."/>
            <person name="Kriszt B."/>
            <person name="Cserhati M."/>
        </authorList>
    </citation>
    <scope>NUCLEOTIDE SEQUENCE [LARGE SCALE GENOMIC DNA]</scope>
    <source>
        <strain evidence="2 3">KCTC 33519</strain>
    </source>
</reference>
<dbReference type="RefSeq" id="WP_375353573.1">
    <property type="nucleotide sequence ID" value="NZ_JBHHMI010000002.1"/>
</dbReference>
<accession>A0ABV5AP99</accession>
<dbReference type="EMBL" id="JBHHMI010000002">
    <property type="protein sequence ID" value="MFB5266024.1"/>
    <property type="molecule type" value="Genomic_DNA"/>
</dbReference>
<dbReference type="Proteomes" id="UP001580346">
    <property type="component" value="Unassembled WGS sequence"/>
</dbReference>
<comment type="caution">
    <text evidence="2">The sequence shown here is derived from an EMBL/GenBank/DDBJ whole genome shotgun (WGS) entry which is preliminary data.</text>
</comment>
<feature type="transmembrane region" description="Helical" evidence="1">
    <location>
        <begin position="7"/>
        <end position="29"/>
    </location>
</feature>
<keyword evidence="1" id="KW-0812">Transmembrane</keyword>
<name>A0ABV5AP99_9BACL</name>
<proteinExistence type="predicted"/>
<sequence>MMRKVIFFFNIIVRQISVVIATIVIIGSLSSCSKGQVDVDERVYSSINKIQQSINNPASSEISANSNPYDYVKNNEDFEAIIALGVAALPELKQLLDNSEQDGLIEYIYAIALEQISKVDMRKETDWNTGKEFLKIYTAYLKEIPNKVKRIANEPISDTEKVDQLKALGTPAIPYLFEVIDSGHQELSPAFDYLTDNESKGDIRKWGIENVDQLNLLINFVEQ</sequence>